<organism evidence="1 2">
    <name type="scientific">Phytophthora nicotianae (strain INRA-310)</name>
    <name type="common">Phytophthora parasitica</name>
    <dbReference type="NCBI Taxonomy" id="761204"/>
    <lineage>
        <taxon>Eukaryota</taxon>
        <taxon>Sar</taxon>
        <taxon>Stramenopiles</taxon>
        <taxon>Oomycota</taxon>
        <taxon>Peronosporomycetes</taxon>
        <taxon>Peronosporales</taxon>
        <taxon>Peronosporaceae</taxon>
        <taxon>Phytophthora</taxon>
    </lineage>
</organism>
<reference evidence="2" key="1">
    <citation type="submission" date="2011-12" db="EMBL/GenBank/DDBJ databases">
        <authorList>
            <consortium name="The Broad Institute Genome Sequencing Platform"/>
            <person name="Russ C."/>
            <person name="Tyler B."/>
            <person name="Panabieres F."/>
            <person name="Shan W."/>
            <person name="Tripathy S."/>
            <person name="Grunwald N."/>
            <person name="Machado M."/>
            <person name="Young S.K."/>
            <person name="Zeng Q."/>
            <person name="Gargeya S."/>
            <person name="Fitzgerald M."/>
            <person name="Haas B."/>
            <person name="Abouelleil A."/>
            <person name="Alvarado L."/>
            <person name="Arachchi H.M."/>
            <person name="Berlin A."/>
            <person name="Chapman S.B."/>
            <person name="Gearin G."/>
            <person name="Goldberg J."/>
            <person name="Griggs A."/>
            <person name="Gujja S."/>
            <person name="Hansen M."/>
            <person name="Heiman D."/>
            <person name="Howarth C."/>
            <person name="Larimer J."/>
            <person name="Lui A."/>
            <person name="MacDonald P.J.P."/>
            <person name="McCowen C."/>
            <person name="Montmayeur A."/>
            <person name="Murphy C."/>
            <person name="Neiman D."/>
            <person name="Pearson M."/>
            <person name="Priest M."/>
            <person name="Roberts A."/>
            <person name="Saif S."/>
            <person name="Shea T."/>
            <person name="Sisk P."/>
            <person name="Stolte C."/>
            <person name="Sykes S."/>
            <person name="Wortman J."/>
            <person name="Nusbaum C."/>
            <person name="Birren B."/>
        </authorList>
    </citation>
    <scope>NUCLEOTIDE SEQUENCE [LARGE SCALE GENOMIC DNA]</scope>
    <source>
        <strain evidence="2">INRA-310</strain>
    </source>
</reference>
<evidence type="ECO:0000313" key="1">
    <source>
        <dbReference type="EMBL" id="ETN06984.1"/>
    </source>
</evidence>
<dbReference type="EMBL" id="KI669593">
    <property type="protein sequence ID" value="ETN06984.1"/>
    <property type="molecule type" value="Genomic_DNA"/>
</dbReference>
<protein>
    <recommendedName>
        <fullName evidence="3">DDE-1 domain-containing protein</fullName>
    </recommendedName>
</protein>
<dbReference type="AlphaFoldDB" id="W2Q373"/>
<dbReference type="VEuPathDB" id="FungiDB:PPTG_23212"/>
<dbReference type="RefSeq" id="XP_008907360.1">
    <property type="nucleotide sequence ID" value="XM_008909112.1"/>
</dbReference>
<dbReference type="GeneID" id="20191811"/>
<name>W2Q373_PHYN3</name>
<sequence length="81" mass="9200">MDVSVMHSFKNKIQDHDFSRSASERRLLLSHIIGKAWDMVDKKAIISGFIKANHIPKGHRDANGKFRTYLLSPPEDAVVPE</sequence>
<accession>W2Q373</accession>
<evidence type="ECO:0008006" key="3">
    <source>
        <dbReference type="Google" id="ProtNLM"/>
    </source>
</evidence>
<evidence type="ECO:0000313" key="2">
    <source>
        <dbReference type="Proteomes" id="UP000018817"/>
    </source>
</evidence>
<dbReference type="OrthoDB" id="122907at2759"/>
<proteinExistence type="predicted"/>
<gene>
    <name evidence="1" type="ORF">PPTG_23212</name>
</gene>
<dbReference type="Proteomes" id="UP000018817">
    <property type="component" value="Unassembled WGS sequence"/>
</dbReference>
<reference evidence="1 2" key="2">
    <citation type="submission" date="2013-11" db="EMBL/GenBank/DDBJ databases">
        <title>The Genome Sequence of Phytophthora parasitica INRA-310.</title>
        <authorList>
            <consortium name="The Broad Institute Genomics Platform"/>
            <person name="Russ C."/>
            <person name="Tyler B."/>
            <person name="Panabieres F."/>
            <person name="Shan W."/>
            <person name="Tripathy S."/>
            <person name="Grunwald N."/>
            <person name="Machado M."/>
            <person name="Johnson C.S."/>
            <person name="Arredondo F."/>
            <person name="Hong C."/>
            <person name="Coffey M."/>
            <person name="Young S.K."/>
            <person name="Zeng Q."/>
            <person name="Gargeya S."/>
            <person name="Fitzgerald M."/>
            <person name="Abouelleil A."/>
            <person name="Alvarado L."/>
            <person name="Chapman S.B."/>
            <person name="Gainer-Dewar J."/>
            <person name="Goldberg J."/>
            <person name="Griggs A."/>
            <person name="Gujja S."/>
            <person name="Hansen M."/>
            <person name="Howarth C."/>
            <person name="Imamovic A."/>
            <person name="Ireland A."/>
            <person name="Larimer J."/>
            <person name="McCowan C."/>
            <person name="Murphy C."/>
            <person name="Pearson M."/>
            <person name="Poon T.W."/>
            <person name="Priest M."/>
            <person name="Roberts A."/>
            <person name="Saif S."/>
            <person name="Shea T."/>
            <person name="Sykes S."/>
            <person name="Wortman J."/>
            <person name="Nusbaum C."/>
            <person name="Birren B."/>
        </authorList>
    </citation>
    <scope>NUCLEOTIDE SEQUENCE [LARGE SCALE GENOMIC DNA]</scope>
    <source>
        <strain evidence="1 2">INRA-310</strain>
    </source>
</reference>